<organism evidence="2 3">
    <name type="scientific">Sediminicola luteus</name>
    <dbReference type="NCBI Taxonomy" id="319238"/>
    <lineage>
        <taxon>Bacteria</taxon>
        <taxon>Pseudomonadati</taxon>
        <taxon>Bacteroidota</taxon>
        <taxon>Flavobacteriia</taxon>
        <taxon>Flavobacteriales</taxon>
        <taxon>Flavobacteriaceae</taxon>
        <taxon>Sediminicola</taxon>
    </lineage>
</organism>
<comment type="caution">
    <text evidence="2">The sequence shown here is derived from an EMBL/GenBank/DDBJ whole genome shotgun (WGS) entry which is preliminary data.</text>
</comment>
<dbReference type="Proteomes" id="UP001549773">
    <property type="component" value="Unassembled WGS sequence"/>
</dbReference>
<proteinExistence type="predicted"/>
<keyword evidence="1" id="KW-0472">Membrane</keyword>
<evidence type="ECO:0000313" key="3">
    <source>
        <dbReference type="Proteomes" id="UP001549773"/>
    </source>
</evidence>
<evidence type="ECO:0000256" key="1">
    <source>
        <dbReference type="SAM" id="Phobius"/>
    </source>
</evidence>
<gene>
    <name evidence="2" type="ORF">ABXZ32_11840</name>
</gene>
<name>A0ABV2TXT7_9FLAO</name>
<dbReference type="RefSeq" id="WP_354618884.1">
    <property type="nucleotide sequence ID" value="NZ_JBEWYP010000006.1"/>
</dbReference>
<reference evidence="2 3" key="1">
    <citation type="submission" date="2024-07" db="EMBL/GenBank/DDBJ databases">
        <title>The genome sequence of type strain Sediminicola luteus GDMCC 1.2596T.</title>
        <authorList>
            <person name="Liu Y."/>
        </authorList>
    </citation>
    <scope>NUCLEOTIDE SEQUENCE [LARGE SCALE GENOMIC DNA]</scope>
    <source>
        <strain evidence="2 3">GDMCC 1.2596</strain>
    </source>
</reference>
<keyword evidence="1" id="KW-1133">Transmembrane helix</keyword>
<protein>
    <submittedName>
        <fullName evidence="2">Uncharacterized protein</fullName>
    </submittedName>
</protein>
<sequence length="205" mass="23527">MQSVRHIFNLLFGFTFCILLVFVVSPTLFKKTKDTKSNIPITKQLEYFSLDYVFDGKKYIQLNLGSNVVDTLTRNFYIPDGEHKRILKFLRTNNIIINGDLDQILPLSLSKNQLTAFNDIRIKNNQRRIEILVIDGYYLIGTKPSLFVTGVYYFLGGIFMLLGLAGFLLLVFGLINYFKTGELPNLPNKFEGIIYVLSGFKSKKN</sequence>
<keyword evidence="3" id="KW-1185">Reference proteome</keyword>
<keyword evidence="1" id="KW-0812">Transmembrane</keyword>
<dbReference type="EMBL" id="JBEWYP010000006">
    <property type="protein sequence ID" value="MET7030093.1"/>
    <property type="molecule type" value="Genomic_DNA"/>
</dbReference>
<accession>A0ABV2TXT7</accession>
<evidence type="ECO:0000313" key="2">
    <source>
        <dbReference type="EMBL" id="MET7030093.1"/>
    </source>
</evidence>
<feature type="transmembrane region" description="Helical" evidence="1">
    <location>
        <begin position="6"/>
        <end position="29"/>
    </location>
</feature>
<feature type="transmembrane region" description="Helical" evidence="1">
    <location>
        <begin position="151"/>
        <end position="178"/>
    </location>
</feature>